<evidence type="ECO:0000256" key="2">
    <source>
        <dbReference type="ARBA" id="ARBA00022679"/>
    </source>
</evidence>
<comment type="subunit">
    <text evidence="7">Homodimer. Forms a stable heterotetrameric complex of 2 MoeB and 2 MoaD during adenylation of MoaD.</text>
</comment>
<dbReference type="Proteomes" id="UP000001208">
    <property type="component" value="Chromosome"/>
</dbReference>
<dbReference type="GO" id="GO:0008641">
    <property type="term" value="F:ubiquitin-like modifier activating enzyme activity"/>
    <property type="evidence" value="ECO:0007669"/>
    <property type="project" value="InterPro"/>
</dbReference>
<dbReference type="Pfam" id="PF02597">
    <property type="entry name" value="ThiS"/>
    <property type="match status" value="1"/>
</dbReference>
<evidence type="ECO:0000256" key="7">
    <source>
        <dbReference type="ARBA" id="ARBA00063809"/>
    </source>
</evidence>
<evidence type="ECO:0000256" key="10">
    <source>
        <dbReference type="ARBA" id="ARBA00075110"/>
    </source>
</evidence>
<dbReference type="HOGENOM" id="CLU_013325_1_1_10"/>
<dbReference type="GO" id="GO:0061605">
    <property type="term" value="F:molybdopterin-synthase adenylyltransferase activity"/>
    <property type="evidence" value="ECO:0007669"/>
    <property type="project" value="UniProtKB-EC"/>
</dbReference>
<comment type="catalytic activity">
    <reaction evidence="5">
        <text>[molybdopterin-synthase sulfur-carrier protein]-C-terminal Gly-Gly + ATP + H(+) = [molybdopterin-synthase sulfur-carrier protein]-C-terminal Gly-Gly-AMP + diphosphate</text>
        <dbReference type="Rhea" id="RHEA:43616"/>
        <dbReference type="Rhea" id="RHEA-COMP:12159"/>
        <dbReference type="Rhea" id="RHEA-COMP:12202"/>
        <dbReference type="ChEBI" id="CHEBI:15378"/>
        <dbReference type="ChEBI" id="CHEBI:30616"/>
        <dbReference type="ChEBI" id="CHEBI:33019"/>
        <dbReference type="ChEBI" id="CHEBI:90618"/>
        <dbReference type="ChEBI" id="CHEBI:90778"/>
        <dbReference type="EC" id="2.7.7.80"/>
    </reaction>
</comment>
<dbReference type="GO" id="GO:0004792">
    <property type="term" value="F:thiosulfate-cyanide sulfurtransferase activity"/>
    <property type="evidence" value="ECO:0007669"/>
    <property type="project" value="TreeGrafter"/>
</dbReference>
<organism evidence="14 15">
    <name type="scientific">Chloroherpeton thalassium (strain ATCC 35110 / GB-78)</name>
    <dbReference type="NCBI Taxonomy" id="517418"/>
    <lineage>
        <taxon>Bacteria</taxon>
        <taxon>Pseudomonadati</taxon>
        <taxon>Chlorobiota</taxon>
        <taxon>Chlorobiia</taxon>
        <taxon>Chlorobiales</taxon>
        <taxon>Chloroherpetonaceae</taxon>
        <taxon>Chloroherpeton</taxon>
    </lineage>
</organism>
<dbReference type="PROSITE" id="PS50206">
    <property type="entry name" value="RHODANESE_3"/>
    <property type="match status" value="1"/>
</dbReference>
<dbReference type="SMART" id="SM00450">
    <property type="entry name" value="RHOD"/>
    <property type="match status" value="1"/>
</dbReference>
<dbReference type="SUPFAM" id="SSF54285">
    <property type="entry name" value="MoaD/ThiS"/>
    <property type="match status" value="1"/>
</dbReference>
<evidence type="ECO:0000256" key="12">
    <source>
        <dbReference type="ARBA" id="ARBA00078531"/>
    </source>
</evidence>
<dbReference type="InterPro" id="IPR035985">
    <property type="entry name" value="Ubiquitin-activating_enz"/>
</dbReference>
<dbReference type="AlphaFoldDB" id="B3QW72"/>
<dbReference type="PANTHER" id="PTHR10953:SF102">
    <property type="entry name" value="ADENYLYLTRANSFERASE AND SULFURTRANSFERASE MOCS3"/>
    <property type="match status" value="1"/>
</dbReference>
<dbReference type="KEGG" id="cts:Ctha_0716"/>
<dbReference type="Pfam" id="PF00899">
    <property type="entry name" value="ThiF"/>
    <property type="match status" value="1"/>
</dbReference>
<dbReference type="InterPro" id="IPR012675">
    <property type="entry name" value="Beta-grasp_dom_sf"/>
</dbReference>
<evidence type="ECO:0000313" key="15">
    <source>
        <dbReference type="Proteomes" id="UP000001208"/>
    </source>
</evidence>
<evidence type="ECO:0000313" key="14">
    <source>
        <dbReference type="EMBL" id="ACF13185.1"/>
    </source>
</evidence>
<proteinExistence type="inferred from homology"/>
<dbReference type="Gene3D" id="3.10.20.30">
    <property type="match status" value="1"/>
</dbReference>
<dbReference type="RefSeq" id="WP_012499269.1">
    <property type="nucleotide sequence ID" value="NC_011026.1"/>
</dbReference>
<dbReference type="CDD" id="cd00757">
    <property type="entry name" value="ThiF_MoeB_HesA_family"/>
    <property type="match status" value="1"/>
</dbReference>
<evidence type="ECO:0000256" key="8">
    <source>
        <dbReference type="ARBA" id="ARBA00066884"/>
    </source>
</evidence>
<protein>
    <recommendedName>
        <fullName evidence="9">Molybdopterin-synthase adenylyltransferase</fullName>
        <ecNumber evidence="8">2.7.7.80</ecNumber>
    </recommendedName>
    <alternativeName>
        <fullName evidence="12">MoaD protein adenylase</fullName>
    </alternativeName>
    <alternativeName>
        <fullName evidence="10">Molybdopterin-converting factor subunit 1 adenylase</fullName>
    </alternativeName>
    <alternativeName>
        <fullName evidence="11">Sulfur carrier protein MoaD adenylyltransferase</fullName>
    </alternativeName>
</protein>
<evidence type="ECO:0000256" key="9">
    <source>
        <dbReference type="ARBA" id="ARBA00073635"/>
    </source>
</evidence>
<dbReference type="InterPro" id="IPR016155">
    <property type="entry name" value="Mopterin_synth/thiamin_S_b"/>
</dbReference>
<dbReference type="Pfam" id="PF00581">
    <property type="entry name" value="Rhodanese"/>
    <property type="match status" value="1"/>
</dbReference>
<name>B3QW72_CHLT3</name>
<keyword evidence="3" id="KW-0547">Nucleotide-binding</keyword>
<keyword evidence="15" id="KW-1185">Reference proteome</keyword>
<dbReference type="PANTHER" id="PTHR10953">
    <property type="entry name" value="UBIQUITIN-ACTIVATING ENZYME E1"/>
    <property type="match status" value="1"/>
</dbReference>
<dbReference type="EMBL" id="CP001100">
    <property type="protein sequence ID" value="ACF13185.1"/>
    <property type="molecule type" value="Genomic_DNA"/>
</dbReference>
<evidence type="ECO:0000259" key="13">
    <source>
        <dbReference type="PROSITE" id="PS50206"/>
    </source>
</evidence>
<evidence type="ECO:0000256" key="3">
    <source>
        <dbReference type="ARBA" id="ARBA00022741"/>
    </source>
</evidence>
<accession>B3QW72</accession>
<evidence type="ECO:0000256" key="11">
    <source>
        <dbReference type="ARBA" id="ARBA00075328"/>
    </source>
</evidence>
<dbReference type="GO" id="GO:0005829">
    <property type="term" value="C:cytosol"/>
    <property type="evidence" value="ECO:0007669"/>
    <property type="project" value="TreeGrafter"/>
</dbReference>
<dbReference type="InterPro" id="IPR003749">
    <property type="entry name" value="ThiS/MoaD-like"/>
</dbReference>
<dbReference type="eggNOG" id="COG1977">
    <property type="taxonomic scope" value="Bacteria"/>
</dbReference>
<dbReference type="Gene3D" id="3.40.50.720">
    <property type="entry name" value="NAD(P)-binding Rossmann-like Domain"/>
    <property type="match status" value="1"/>
</dbReference>
<evidence type="ECO:0000256" key="6">
    <source>
        <dbReference type="ARBA" id="ARBA00055169"/>
    </source>
</evidence>
<dbReference type="GO" id="GO:0008146">
    <property type="term" value="F:sulfotransferase activity"/>
    <property type="evidence" value="ECO:0007669"/>
    <property type="project" value="TreeGrafter"/>
</dbReference>
<reference evidence="14 15" key="1">
    <citation type="submission" date="2008-06" db="EMBL/GenBank/DDBJ databases">
        <title>Complete sequence of Chloroherpeton thalassium ATCC 35110.</title>
        <authorList>
            <consortium name="US DOE Joint Genome Institute"/>
            <person name="Lucas S."/>
            <person name="Copeland A."/>
            <person name="Lapidus A."/>
            <person name="Glavina del Rio T."/>
            <person name="Dalin E."/>
            <person name="Tice H."/>
            <person name="Bruce D."/>
            <person name="Goodwin L."/>
            <person name="Pitluck S."/>
            <person name="Schmutz J."/>
            <person name="Larimer F."/>
            <person name="Land M."/>
            <person name="Hauser L."/>
            <person name="Kyrpides N."/>
            <person name="Mikhailova N."/>
            <person name="Liu Z."/>
            <person name="Li T."/>
            <person name="Zhao F."/>
            <person name="Overmann J."/>
            <person name="Bryant D.A."/>
            <person name="Richardson P."/>
        </authorList>
    </citation>
    <scope>NUCLEOTIDE SEQUENCE [LARGE SCALE GENOMIC DNA]</scope>
    <source>
        <strain evidence="15">ATCC 35110 / GB-78</strain>
    </source>
</reference>
<dbReference type="STRING" id="517418.Ctha_0716"/>
<keyword evidence="2" id="KW-0808">Transferase</keyword>
<evidence type="ECO:0000256" key="4">
    <source>
        <dbReference type="ARBA" id="ARBA00022840"/>
    </source>
</evidence>
<comment type="function">
    <text evidence="6">Catalyzes the adenylation by ATP of the carboxyl group of the C-terminal glycine of sulfur carrier protein MoaD.</text>
</comment>
<comment type="similarity">
    <text evidence="1">Belongs to the HesA/MoeB/ThiF family.</text>
</comment>
<dbReference type="InterPro" id="IPR045886">
    <property type="entry name" value="ThiF/MoeB/HesA"/>
</dbReference>
<gene>
    <name evidence="14" type="ordered locus">Ctha_0716</name>
</gene>
<sequence length="487" mass="53521">MGTKILIPTALRQYAGGHDVVEVSAGDVAKALAELTSLYPALKKNLFAENGKLRSFINVYKGEENIKNLNQLETTIEEGDELLIVPSIAGGAPADLEVLHELSNEEIQRYSRHLLVPEFGMEGQKKLKQASVLMIGAGGLGSPLGMYLAAAGVGKLGIVEYDTVDYSNLQRQLLYKTADVGRSKAEAARDTIKSINPFVEVEIHQVPLTSLNALDILKHYDVVADGTDNFPTRYLVNDACVMLGKPNVYGSIFRFEGQVSVFHLNDDTACYRCLYPEPPPPGLVPSCAQSGVLGVLPGIIGSLQAIEVIKIITGIGEPLANRLITFDALKMKFRELKLKKDPECLLCSEHPAITELIDYEQFCGMPAHDRIEKKPLAKVSTDPNEITVHELKSRFDRGEKPFILDVRNPTETQICCLEETTLIPLNELPARLHELDAQLEIIALCRSGARSDNAAEFLRKNGFKNVKNLVGGILAWSKEIDPTMPTY</sequence>
<dbReference type="FunFam" id="3.40.50.720:FF:000033">
    <property type="entry name" value="Adenylyltransferase and sulfurtransferase MOCS3"/>
    <property type="match status" value="1"/>
</dbReference>
<dbReference type="InterPro" id="IPR000594">
    <property type="entry name" value="ThiF_NAD_FAD-bd"/>
</dbReference>
<dbReference type="InterPro" id="IPR036873">
    <property type="entry name" value="Rhodanese-like_dom_sf"/>
</dbReference>
<dbReference type="EC" id="2.7.7.80" evidence="8"/>
<keyword evidence="4" id="KW-0067">ATP-binding</keyword>
<dbReference type="GO" id="GO:0005524">
    <property type="term" value="F:ATP binding"/>
    <property type="evidence" value="ECO:0007669"/>
    <property type="project" value="UniProtKB-KW"/>
</dbReference>
<dbReference type="SUPFAM" id="SSF69572">
    <property type="entry name" value="Activating enzymes of the ubiquitin-like proteins"/>
    <property type="match status" value="1"/>
</dbReference>
<dbReference type="eggNOG" id="COG0476">
    <property type="taxonomic scope" value="Bacteria"/>
</dbReference>
<dbReference type="InterPro" id="IPR001763">
    <property type="entry name" value="Rhodanese-like_dom"/>
</dbReference>
<dbReference type="NCBIfam" id="NF004281">
    <property type="entry name" value="PRK05690.1"/>
    <property type="match status" value="1"/>
</dbReference>
<dbReference type="eggNOG" id="COG0607">
    <property type="taxonomic scope" value="Bacteria"/>
</dbReference>
<evidence type="ECO:0000256" key="1">
    <source>
        <dbReference type="ARBA" id="ARBA00009919"/>
    </source>
</evidence>
<dbReference type="OrthoDB" id="9804286at2"/>
<feature type="domain" description="Rhodanese" evidence="13">
    <location>
        <begin position="397"/>
        <end position="485"/>
    </location>
</feature>
<evidence type="ECO:0000256" key="5">
    <source>
        <dbReference type="ARBA" id="ARBA00052218"/>
    </source>
</evidence>
<dbReference type="Gene3D" id="3.40.250.10">
    <property type="entry name" value="Rhodanese-like domain"/>
    <property type="match status" value="1"/>
</dbReference>